<keyword evidence="4 10" id="KW-0812">Transmembrane</keyword>
<dbReference type="InterPro" id="IPR002208">
    <property type="entry name" value="SecY/SEC61-alpha"/>
</dbReference>
<comment type="subcellular location">
    <subcellularLocation>
        <location evidence="10">Cell membrane</location>
        <topology evidence="10">Multi-pass membrane protein</topology>
    </subcellularLocation>
    <subcellularLocation>
        <location evidence="1 12">Membrane</location>
        <topology evidence="1 12">Multi-pass membrane protein</topology>
    </subcellularLocation>
</comment>
<keyword evidence="3 10" id="KW-0813">Transport</keyword>
<dbReference type="Gene3D" id="1.10.3370.10">
    <property type="entry name" value="SecY subunit domain"/>
    <property type="match status" value="1"/>
</dbReference>
<dbReference type="GO" id="GO:0005886">
    <property type="term" value="C:plasma membrane"/>
    <property type="evidence" value="ECO:0007669"/>
    <property type="project" value="UniProtKB-SubCell"/>
</dbReference>
<evidence type="ECO:0000256" key="9">
    <source>
        <dbReference type="ARBA" id="ARBA00039733"/>
    </source>
</evidence>
<dbReference type="EMBL" id="BGZM01000007">
    <property type="protein sequence ID" value="GBR72355.1"/>
    <property type="molecule type" value="Genomic_DNA"/>
</dbReference>
<evidence type="ECO:0000256" key="7">
    <source>
        <dbReference type="ARBA" id="ARBA00023010"/>
    </source>
</evidence>
<proteinExistence type="inferred from homology"/>
<dbReference type="GO" id="GO:0006605">
    <property type="term" value="P:protein targeting"/>
    <property type="evidence" value="ECO:0007669"/>
    <property type="project" value="UniProtKB-UniRule"/>
</dbReference>
<keyword evidence="10" id="KW-1003">Cell membrane</keyword>
<evidence type="ECO:0000313" key="14">
    <source>
        <dbReference type="EMBL" id="GBR72355.1"/>
    </source>
</evidence>
<dbReference type="PIRSF" id="PIRSF004557">
    <property type="entry name" value="SecY"/>
    <property type="match status" value="1"/>
</dbReference>
<comment type="caution">
    <text evidence="10">Lacks conserved residue(s) required for the propagation of feature annotation.</text>
</comment>
<accession>A0A388T8A5</accession>
<feature type="transmembrane region" description="Helical" evidence="10">
    <location>
        <begin position="18"/>
        <end position="39"/>
    </location>
</feature>
<feature type="transmembrane region" description="Helical" evidence="10">
    <location>
        <begin position="309"/>
        <end position="329"/>
    </location>
</feature>
<keyword evidence="15" id="KW-1185">Reference proteome</keyword>
<protein>
    <recommendedName>
        <fullName evidence="9 10">Protein translocase subunit SecY</fullName>
    </recommendedName>
</protein>
<keyword evidence="5 10" id="KW-0653">Protein transport</keyword>
<gene>
    <name evidence="10 14" type="primary">secY</name>
    <name evidence="14" type="ORF">HP1_076</name>
</gene>
<feature type="transmembrane region" description="Helical" evidence="10">
    <location>
        <begin position="272"/>
        <end position="297"/>
    </location>
</feature>
<sequence>MLANLKYIFKLPDLRKRLLFTLAMIGVSRIGTFIALPGINTAGLKALFAAGGAGNSSLLGFVDLFSGGALTNFSIFSMGIIPYINASIIIQLMTIIMPSLKELSQEGESGRKQIAQYTRYLALGLGFFQGLTVAISFLNTNLISINTGYLSYWWFVVTSALTMMGGTAFLMWISELVTVNGIGNGASLIIFVGIISRMPAYVSSTMKVLITPSSYIGLAVLIAVMVLVVVGIVVVQDAQRKIPVQYAKKIVGNKMYGGQATYIPLKINQGGVLPIIFASSVLMFPAMLANIPFLSFLSGLSNALRPGGIWYMVIFAALIFFFTYFYTAITFNPRELADNIQKYGGFILGVRPGQPTVQYLDSIISRLTFVGATFLAIITILPTVTANITKIYTFMGLGGTALLIMVGVALDLMRQIDMVVVNSKYEGLIR</sequence>
<dbReference type="PRINTS" id="PR00303">
    <property type="entry name" value="SECYTRNLCASE"/>
</dbReference>
<comment type="function">
    <text evidence="10 11">The central subunit of the protein translocation channel SecYEG. Consists of two halves formed by TMs 1-5 and 6-10. These two domains form a lateral gate at the front which open onto the bilayer between TMs 2 and 7, and are clamped together by SecE at the back. The channel is closed by both a pore ring composed of hydrophobic SecY resides and a short helix (helix 2A) on the extracellular side of the membrane which forms a plug. The plug probably moves laterally to allow the channel to open. The ring and the pore may move independently.</text>
</comment>
<comment type="caution">
    <text evidence="14">The sequence shown here is derived from an EMBL/GenBank/DDBJ whole genome shotgun (WGS) entry which is preliminary data.</text>
</comment>
<dbReference type="PANTHER" id="PTHR10906">
    <property type="entry name" value="SECY/SEC61-ALPHA FAMILY MEMBER"/>
    <property type="match status" value="1"/>
</dbReference>
<feature type="transmembrane region" description="Helical" evidence="10">
    <location>
        <begin position="391"/>
        <end position="410"/>
    </location>
</feature>
<evidence type="ECO:0000256" key="12">
    <source>
        <dbReference type="RuleBase" id="RU003484"/>
    </source>
</evidence>
<organism evidence="14 15">
    <name type="scientific">Candidatus Termititenax spirochaetophilus</name>
    <dbReference type="NCBI Taxonomy" id="2218522"/>
    <lineage>
        <taxon>Bacteria</taxon>
        <taxon>Bacillati</taxon>
        <taxon>Candidatus Margulisiibacteriota</taxon>
        <taxon>Candidatus Termititenacia</taxon>
        <taxon>Candidatus Termititenacales</taxon>
        <taxon>Candidatus Termititenacaceae</taxon>
        <taxon>Candidatus Termititenax</taxon>
    </lineage>
</organism>
<keyword evidence="7 10" id="KW-0811">Translocation</keyword>
<dbReference type="GO" id="GO:0043952">
    <property type="term" value="P:protein transport by the Sec complex"/>
    <property type="evidence" value="ECO:0007669"/>
    <property type="project" value="UniProtKB-UniRule"/>
</dbReference>
<evidence type="ECO:0000256" key="11">
    <source>
        <dbReference type="RuleBase" id="RU000537"/>
    </source>
</evidence>
<reference evidence="14 15" key="1">
    <citation type="journal article" date="2019" name="ISME J.">
        <title>Genome analyses of uncultured TG2/ZB3 bacteria in 'Margulisbacteria' specifically attached to ectosymbiotic spirochetes of protists in the termite gut.</title>
        <authorList>
            <person name="Utami Y.D."/>
            <person name="Kuwahara H."/>
            <person name="Igai K."/>
            <person name="Murakami T."/>
            <person name="Sugaya K."/>
            <person name="Morikawa T."/>
            <person name="Nagura Y."/>
            <person name="Yuki M."/>
            <person name="Deevong P."/>
            <person name="Inoue T."/>
            <person name="Kihara K."/>
            <person name="Lo N."/>
            <person name="Yamada A."/>
            <person name="Ohkuma M."/>
            <person name="Hongoh Y."/>
        </authorList>
    </citation>
    <scope>NUCLEOTIDE SEQUENCE [LARGE SCALE GENOMIC DNA]</scope>
    <source>
        <strain evidence="14">HsPyr-01</strain>
    </source>
</reference>
<dbReference type="PROSITE" id="PS00756">
    <property type="entry name" value="SECY_2"/>
    <property type="match status" value="1"/>
</dbReference>
<evidence type="ECO:0000256" key="5">
    <source>
        <dbReference type="ARBA" id="ARBA00022927"/>
    </source>
</evidence>
<evidence type="ECO:0000256" key="6">
    <source>
        <dbReference type="ARBA" id="ARBA00022989"/>
    </source>
</evidence>
<dbReference type="FunFam" id="1.10.3370.10:FF:000001">
    <property type="entry name" value="Preprotein translocase subunit SecY"/>
    <property type="match status" value="1"/>
</dbReference>
<evidence type="ECO:0000256" key="1">
    <source>
        <dbReference type="ARBA" id="ARBA00004141"/>
    </source>
</evidence>
<evidence type="ECO:0000256" key="2">
    <source>
        <dbReference type="ARBA" id="ARBA00005751"/>
    </source>
</evidence>
<dbReference type="InterPro" id="IPR030659">
    <property type="entry name" value="SecY_CS"/>
</dbReference>
<dbReference type="InterPro" id="IPR023201">
    <property type="entry name" value="SecY_dom_sf"/>
</dbReference>
<dbReference type="NCBIfam" id="TIGR00967">
    <property type="entry name" value="3a0501s007"/>
    <property type="match status" value="1"/>
</dbReference>
<evidence type="ECO:0000256" key="10">
    <source>
        <dbReference type="HAMAP-Rule" id="MF_01465"/>
    </source>
</evidence>
<feature type="transmembrane region" description="Helical" evidence="10">
    <location>
        <begin position="367"/>
        <end position="385"/>
    </location>
</feature>
<name>A0A388T8A5_9BACT</name>
<dbReference type="GO" id="GO:0065002">
    <property type="term" value="P:intracellular protein transmembrane transport"/>
    <property type="evidence" value="ECO:0007669"/>
    <property type="project" value="UniProtKB-UniRule"/>
</dbReference>
<feature type="transmembrane region" description="Helical" evidence="10">
    <location>
        <begin position="120"/>
        <end position="140"/>
    </location>
</feature>
<feature type="transmembrane region" description="Helical" evidence="10">
    <location>
        <begin position="214"/>
        <end position="235"/>
    </location>
</feature>
<comment type="subunit">
    <text evidence="10">Component of the Sec protein translocase complex. Heterotrimer consisting of SecY, SecE and SecG subunits. The heterotrimers can form oligomers, although 1 heterotrimer is thought to be able to translocate proteins. Interacts with the ribosome. Interacts with SecDF, and other proteins may be involved. Interacts with SecA.</text>
</comment>
<dbReference type="SUPFAM" id="SSF103491">
    <property type="entry name" value="Preprotein translocase SecY subunit"/>
    <property type="match status" value="1"/>
</dbReference>
<feature type="transmembrane region" description="Helical" evidence="10">
    <location>
        <begin position="152"/>
        <end position="173"/>
    </location>
</feature>
<keyword evidence="6 10" id="KW-1133">Transmembrane helix</keyword>
<keyword evidence="8 10" id="KW-0472">Membrane</keyword>
<comment type="similarity">
    <text evidence="2 10 13">Belongs to the SecY/SEC61-alpha family.</text>
</comment>
<evidence type="ECO:0000313" key="15">
    <source>
        <dbReference type="Proteomes" id="UP000276170"/>
    </source>
</evidence>
<dbReference type="AlphaFoldDB" id="A0A388T8A5"/>
<evidence type="ECO:0000256" key="13">
    <source>
        <dbReference type="RuleBase" id="RU004349"/>
    </source>
</evidence>
<feature type="transmembrane region" description="Helical" evidence="10">
    <location>
        <begin position="185"/>
        <end position="202"/>
    </location>
</feature>
<dbReference type="Proteomes" id="UP000276170">
    <property type="component" value="Unassembled WGS sequence"/>
</dbReference>
<dbReference type="PROSITE" id="PS00755">
    <property type="entry name" value="SECY_1"/>
    <property type="match status" value="1"/>
</dbReference>
<evidence type="ECO:0000256" key="3">
    <source>
        <dbReference type="ARBA" id="ARBA00022448"/>
    </source>
</evidence>
<dbReference type="HAMAP" id="MF_01465">
    <property type="entry name" value="SecY"/>
    <property type="match status" value="1"/>
</dbReference>
<dbReference type="Pfam" id="PF00344">
    <property type="entry name" value="SecY"/>
    <property type="match status" value="1"/>
</dbReference>
<dbReference type="InterPro" id="IPR026593">
    <property type="entry name" value="SecY"/>
</dbReference>
<evidence type="ECO:0000256" key="4">
    <source>
        <dbReference type="ARBA" id="ARBA00022692"/>
    </source>
</evidence>
<evidence type="ECO:0000256" key="8">
    <source>
        <dbReference type="ARBA" id="ARBA00023136"/>
    </source>
</evidence>